<dbReference type="Proteomes" id="UP000030665">
    <property type="component" value="Unassembled WGS sequence"/>
</dbReference>
<dbReference type="Gene3D" id="2.60.120.260">
    <property type="entry name" value="Galactose-binding domain-like"/>
    <property type="match status" value="1"/>
</dbReference>
<evidence type="ECO:0000259" key="7">
    <source>
        <dbReference type="PROSITE" id="PS51469"/>
    </source>
</evidence>
<keyword evidence="3" id="KW-1133">Transmembrane helix</keyword>
<dbReference type="GO" id="GO:0043495">
    <property type="term" value="F:protein-membrane adaptor activity"/>
    <property type="evidence" value="ECO:0007669"/>
    <property type="project" value="TreeGrafter"/>
</dbReference>
<dbReference type="PANTHER" id="PTHR12911">
    <property type="entry name" value="SAD1/UNC-84-LIKE PROTEIN-RELATED"/>
    <property type="match status" value="1"/>
</dbReference>
<sequence>MPVTTRHSAATGSAHSHVVYVRSRKKGLEASDISEQFPSTPSHGRNRSYMQSDKDLASQQMQALWSDIEASSRPVFLSRDCMKVVTEEIISEGSKFSPFTNRSGALFSKPSLTELNNLSSNALTSVNFHDKLADLERRYEVLSARTDSNASSMKNDLSSLEEVHGAHERLRSDLHSLQTLFTVVLKELNLFRRSLNSVRSMVHKHDSFLTKEETRTMSLPPKCDCPINCPSRSDFDWNEVDMRIAASLKRYDSDKTGLPDYALESAGGAILSVRCTETYDPKSRVLTLFGIPIFYKTYSPRKLIQPGTMPGECWAFKGSVGSVVIQLGGTIQITGVSYEHVAKSISPDGHIESAPKNFEVYGLTSKNSPNATLLGSYTYREDGDALQWRYILFWSNTFDGSFPFKATNASAFPIVELKVLRNHGHPRYTCLYRFRVHGYRMKPAYGNEDDR</sequence>
<evidence type="ECO:0000256" key="5">
    <source>
        <dbReference type="ARBA" id="ARBA00023136"/>
    </source>
</evidence>
<feature type="domain" description="SUN" evidence="7">
    <location>
        <begin position="267"/>
        <end position="441"/>
    </location>
</feature>
<dbReference type="InterPro" id="IPR045119">
    <property type="entry name" value="SUN1-5"/>
</dbReference>
<reference evidence="8" key="1">
    <citation type="submission" date="2014-01" db="EMBL/GenBank/DDBJ databases">
        <authorList>
            <person name="Aslett M."/>
        </authorList>
    </citation>
    <scope>NUCLEOTIDE SEQUENCE</scope>
</reference>
<keyword evidence="2" id="KW-0812">Transmembrane</keyword>
<dbReference type="PROSITE" id="PS51469">
    <property type="entry name" value="SUN"/>
    <property type="match status" value="1"/>
</dbReference>
<evidence type="ECO:0000256" key="3">
    <source>
        <dbReference type="ARBA" id="ARBA00022989"/>
    </source>
</evidence>
<evidence type="ECO:0000256" key="4">
    <source>
        <dbReference type="ARBA" id="ARBA00023054"/>
    </source>
</evidence>
<feature type="region of interest" description="Disordered" evidence="6">
    <location>
        <begin position="30"/>
        <end position="53"/>
    </location>
</feature>
<dbReference type="STRING" id="36087.A0A077Z320"/>
<dbReference type="OrthoDB" id="342281at2759"/>
<name>A0A077Z320_TRITR</name>
<dbReference type="EMBL" id="HG805896">
    <property type="protein sequence ID" value="CDW54431.1"/>
    <property type="molecule type" value="Genomic_DNA"/>
</dbReference>
<dbReference type="InterPro" id="IPR012919">
    <property type="entry name" value="SUN_dom"/>
</dbReference>
<dbReference type="AlphaFoldDB" id="A0A077Z320"/>
<comment type="subcellular location">
    <subcellularLocation>
        <location evidence="1">Membrane</location>
    </subcellularLocation>
</comment>
<gene>
    <name evidence="8" type="ORF">TTRE_0000270101</name>
</gene>
<protein>
    <submittedName>
        <fullName evidence="8">Sad1 UNC domain containing protein</fullName>
    </submittedName>
</protein>
<evidence type="ECO:0000256" key="2">
    <source>
        <dbReference type="ARBA" id="ARBA00022692"/>
    </source>
</evidence>
<dbReference type="PANTHER" id="PTHR12911:SF8">
    <property type="entry name" value="KLAROID PROTEIN-RELATED"/>
    <property type="match status" value="1"/>
</dbReference>
<keyword evidence="9" id="KW-1185">Reference proteome</keyword>
<proteinExistence type="predicted"/>
<evidence type="ECO:0000256" key="1">
    <source>
        <dbReference type="ARBA" id="ARBA00004370"/>
    </source>
</evidence>
<evidence type="ECO:0000256" key="6">
    <source>
        <dbReference type="SAM" id="MobiDB-lite"/>
    </source>
</evidence>
<evidence type="ECO:0000313" key="8">
    <source>
        <dbReference type="EMBL" id="CDW54431.1"/>
    </source>
</evidence>
<dbReference type="FunFam" id="2.60.120.260:FF:000009">
    <property type="entry name" value="SUN domain-containing protein 1 isoform X1"/>
    <property type="match status" value="1"/>
</dbReference>
<evidence type="ECO:0000313" key="9">
    <source>
        <dbReference type="Proteomes" id="UP000030665"/>
    </source>
</evidence>
<accession>A0A077Z320</accession>
<dbReference type="Pfam" id="PF07738">
    <property type="entry name" value="Sad1_UNC"/>
    <property type="match status" value="1"/>
</dbReference>
<reference evidence="8" key="2">
    <citation type="submission" date="2014-03" db="EMBL/GenBank/DDBJ databases">
        <title>The whipworm genome and dual-species transcriptomics of an intimate host-pathogen interaction.</title>
        <authorList>
            <person name="Foth B.J."/>
            <person name="Tsai I.J."/>
            <person name="Reid A.J."/>
            <person name="Bancroft A.J."/>
            <person name="Nichol S."/>
            <person name="Tracey A."/>
            <person name="Holroyd N."/>
            <person name="Cotton J.A."/>
            <person name="Stanley E.J."/>
            <person name="Zarowiecki M."/>
            <person name="Liu J.Z."/>
            <person name="Huckvale T."/>
            <person name="Cooper P.J."/>
            <person name="Grencis R.K."/>
            <person name="Berriman M."/>
        </authorList>
    </citation>
    <scope>NUCLEOTIDE SEQUENCE [LARGE SCALE GENOMIC DNA]</scope>
</reference>
<keyword evidence="4" id="KW-0175">Coiled coil</keyword>
<keyword evidence="5" id="KW-0472">Membrane</keyword>
<feature type="compositionally biased region" description="Polar residues" evidence="6">
    <location>
        <begin position="33"/>
        <end position="53"/>
    </location>
</feature>
<dbReference type="GO" id="GO:0034993">
    <property type="term" value="C:meiotic nuclear membrane microtubule tethering complex"/>
    <property type="evidence" value="ECO:0007669"/>
    <property type="project" value="TreeGrafter"/>
</dbReference>
<organism evidence="8 9">
    <name type="scientific">Trichuris trichiura</name>
    <name type="common">Whipworm</name>
    <name type="synonym">Trichocephalus trichiurus</name>
    <dbReference type="NCBI Taxonomy" id="36087"/>
    <lineage>
        <taxon>Eukaryota</taxon>
        <taxon>Metazoa</taxon>
        <taxon>Ecdysozoa</taxon>
        <taxon>Nematoda</taxon>
        <taxon>Enoplea</taxon>
        <taxon>Dorylaimia</taxon>
        <taxon>Trichinellida</taxon>
        <taxon>Trichuridae</taxon>
        <taxon>Trichuris</taxon>
    </lineage>
</organism>